<dbReference type="Proteomes" id="UP000267418">
    <property type="component" value="Unassembled WGS sequence"/>
</dbReference>
<keyword evidence="1" id="KW-0472">Membrane</keyword>
<dbReference type="AlphaFoldDB" id="A0A3S0GX72"/>
<keyword evidence="1" id="KW-1133">Transmembrane helix</keyword>
<gene>
    <name evidence="2" type="ORF">EJP69_28305</name>
</gene>
<sequence>MAAAAGAIVVELPSFRLPLLRGRDPWAGKAGSTVSPAEAATAVTGGVRALLQLEGAVVLGVALAAYAQFGAGWGVFALWLLVPDLSLLGYLAGPRTGAALYNAAHSYVGPVLLLALGVFTATPWAVAGSLIWLAHIGVDHALGYGLKYATGFAATHLGRIGKADPW</sequence>
<dbReference type="EMBL" id="RXOE01000011">
    <property type="protein sequence ID" value="RTQ30928.1"/>
    <property type="molecule type" value="Genomic_DNA"/>
</dbReference>
<organism evidence="2 3">
    <name type="scientific">Variovorax gossypii</name>
    <dbReference type="NCBI Taxonomy" id="1679495"/>
    <lineage>
        <taxon>Bacteria</taxon>
        <taxon>Pseudomonadati</taxon>
        <taxon>Pseudomonadota</taxon>
        <taxon>Betaproteobacteria</taxon>
        <taxon>Burkholderiales</taxon>
        <taxon>Comamonadaceae</taxon>
        <taxon>Variovorax</taxon>
    </lineage>
</organism>
<proteinExistence type="predicted"/>
<protein>
    <submittedName>
        <fullName evidence="2">DUF4260 family protein</fullName>
    </submittedName>
</protein>
<keyword evidence="3" id="KW-1185">Reference proteome</keyword>
<evidence type="ECO:0000256" key="1">
    <source>
        <dbReference type="SAM" id="Phobius"/>
    </source>
</evidence>
<accession>A0A3S0GX72</accession>
<comment type="caution">
    <text evidence="2">The sequence shown here is derived from an EMBL/GenBank/DDBJ whole genome shotgun (WGS) entry which is preliminary data.</text>
</comment>
<keyword evidence="1" id="KW-0812">Transmembrane</keyword>
<feature type="transmembrane region" description="Helical" evidence="1">
    <location>
        <begin position="111"/>
        <end position="134"/>
    </location>
</feature>
<name>A0A3S0GX72_9BURK</name>
<evidence type="ECO:0000313" key="2">
    <source>
        <dbReference type="EMBL" id="RTQ30928.1"/>
    </source>
</evidence>
<dbReference type="Pfam" id="PF14079">
    <property type="entry name" value="DUF4260"/>
    <property type="match status" value="1"/>
</dbReference>
<feature type="transmembrane region" description="Helical" evidence="1">
    <location>
        <begin position="56"/>
        <end position="82"/>
    </location>
</feature>
<dbReference type="OrthoDB" id="9813911at2"/>
<dbReference type="InterPro" id="IPR025356">
    <property type="entry name" value="DUF4260"/>
</dbReference>
<reference evidence="2 3" key="1">
    <citation type="submission" date="2018-12" db="EMBL/GenBank/DDBJ databases">
        <title>The genome of Variovorax gossypii DSM 100435.</title>
        <authorList>
            <person name="Gao J."/>
            <person name="Sun J."/>
        </authorList>
    </citation>
    <scope>NUCLEOTIDE SEQUENCE [LARGE SCALE GENOMIC DNA]</scope>
    <source>
        <strain evidence="2 3">DSM 100435</strain>
    </source>
</reference>
<evidence type="ECO:0000313" key="3">
    <source>
        <dbReference type="Proteomes" id="UP000267418"/>
    </source>
</evidence>